<organism evidence="8 9">
    <name type="scientific">Ruminococcus callidus ATCC 27760</name>
    <dbReference type="NCBI Taxonomy" id="411473"/>
    <lineage>
        <taxon>Bacteria</taxon>
        <taxon>Bacillati</taxon>
        <taxon>Bacillota</taxon>
        <taxon>Clostridia</taxon>
        <taxon>Eubacteriales</taxon>
        <taxon>Oscillospiraceae</taxon>
        <taxon>Ruminococcus</taxon>
    </lineage>
</organism>
<dbReference type="STRING" id="411473.RUMCAL_01736"/>
<evidence type="ECO:0000256" key="5">
    <source>
        <dbReference type="ARBA" id="ARBA00023163"/>
    </source>
</evidence>
<dbReference type="InterPro" id="IPR011605">
    <property type="entry name" value="NusB_fam"/>
</dbReference>
<dbReference type="Gene3D" id="1.10.940.10">
    <property type="entry name" value="NusB-like"/>
    <property type="match status" value="1"/>
</dbReference>
<dbReference type="NCBIfam" id="TIGR01951">
    <property type="entry name" value="nusB"/>
    <property type="match status" value="1"/>
</dbReference>
<evidence type="ECO:0000256" key="6">
    <source>
        <dbReference type="HAMAP-Rule" id="MF_00073"/>
    </source>
</evidence>
<dbReference type="AlphaFoldDB" id="U2LZV0"/>
<dbReference type="Pfam" id="PF01029">
    <property type="entry name" value="NusB"/>
    <property type="match status" value="1"/>
</dbReference>
<dbReference type="SUPFAM" id="SSF48013">
    <property type="entry name" value="NusB-like"/>
    <property type="match status" value="1"/>
</dbReference>
<gene>
    <name evidence="6" type="primary">nusB</name>
    <name evidence="8" type="ORF">RUMCAL_01736</name>
</gene>
<comment type="function">
    <text evidence="6">Involved in transcription antitermination. Required for transcription of ribosomal RNA (rRNA) genes. Binds specifically to the boxA antiterminator sequence of the ribosomal RNA (rrn) operons.</text>
</comment>
<evidence type="ECO:0000313" key="8">
    <source>
        <dbReference type="EMBL" id="ERJ95024.1"/>
    </source>
</evidence>
<keyword evidence="9" id="KW-1185">Reference proteome</keyword>
<dbReference type="PANTHER" id="PTHR11078">
    <property type="entry name" value="N UTILIZATION SUBSTANCE PROTEIN B-RELATED"/>
    <property type="match status" value="1"/>
</dbReference>
<evidence type="ECO:0000256" key="2">
    <source>
        <dbReference type="ARBA" id="ARBA00022814"/>
    </source>
</evidence>
<dbReference type="GO" id="GO:0031564">
    <property type="term" value="P:transcription antitermination"/>
    <property type="evidence" value="ECO:0007669"/>
    <property type="project" value="UniProtKB-KW"/>
</dbReference>
<dbReference type="Proteomes" id="UP000016662">
    <property type="component" value="Unassembled WGS sequence"/>
</dbReference>
<protein>
    <recommendedName>
        <fullName evidence="6">Transcription antitermination protein NusB</fullName>
    </recommendedName>
    <alternativeName>
        <fullName evidence="6">Antitermination factor NusB</fullName>
    </alternativeName>
</protein>
<dbReference type="PATRIC" id="fig|411473.3.peg.1418"/>
<dbReference type="InterPro" id="IPR006027">
    <property type="entry name" value="NusB_RsmB_TIM44"/>
</dbReference>
<evidence type="ECO:0000313" key="9">
    <source>
        <dbReference type="Proteomes" id="UP000016662"/>
    </source>
</evidence>
<reference evidence="8 9" key="1">
    <citation type="submission" date="2013-07" db="EMBL/GenBank/DDBJ databases">
        <authorList>
            <person name="Weinstock G."/>
            <person name="Sodergren E."/>
            <person name="Wylie T."/>
            <person name="Fulton L."/>
            <person name="Fulton R."/>
            <person name="Fronick C."/>
            <person name="O'Laughlin M."/>
            <person name="Godfrey J."/>
            <person name="Miner T."/>
            <person name="Herter B."/>
            <person name="Appelbaum E."/>
            <person name="Cordes M."/>
            <person name="Lek S."/>
            <person name="Wollam A."/>
            <person name="Pepin K.H."/>
            <person name="Palsikar V.B."/>
            <person name="Mitreva M."/>
            <person name="Wilson R.K."/>
        </authorList>
    </citation>
    <scope>NUCLEOTIDE SEQUENCE [LARGE SCALE GENOMIC DNA]</scope>
    <source>
        <strain evidence="8 9">ATCC 27760</strain>
    </source>
</reference>
<keyword evidence="2 6" id="KW-0889">Transcription antitermination</keyword>
<feature type="domain" description="NusB/RsmB/TIM44" evidence="7">
    <location>
        <begin position="70"/>
        <end position="197"/>
    </location>
</feature>
<dbReference type="GO" id="GO:0005829">
    <property type="term" value="C:cytosol"/>
    <property type="evidence" value="ECO:0007669"/>
    <property type="project" value="TreeGrafter"/>
</dbReference>
<proteinExistence type="inferred from homology"/>
<dbReference type="GO" id="GO:0006353">
    <property type="term" value="P:DNA-templated transcription termination"/>
    <property type="evidence" value="ECO:0007669"/>
    <property type="project" value="UniProtKB-UniRule"/>
</dbReference>
<keyword evidence="4 6" id="KW-0805">Transcription regulation</keyword>
<dbReference type="GO" id="GO:0003723">
    <property type="term" value="F:RNA binding"/>
    <property type="evidence" value="ECO:0007669"/>
    <property type="project" value="UniProtKB-UniRule"/>
</dbReference>
<sequence length="214" mass="24237">MERAAYQMRFLSILWNSIEIPKETKAIHGESCCKMSTAAFFFAKVQKALQADKNFRKCQNMNMEVVMTKHETREYAFLLLYEAMVRAEELTTIEDLYASTEEMLELPVPEKVKQYVSGVMSQTEELDNIISEYSKQRSLNRVPAVNRSILRLALYELKNLPQTPVNVVISEAVHLSQAYAYAEDTAFINGVLGAYARSKPAVKEETADGTNSGD</sequence>
<evidence type="ECO:0000256" key="3">
    <source>
        <dbReference type="ARBA" id="ARBA00022884"/>
    </source>
</evidence>
<evidence type="ECO:0000256" key="4">
    <source>
        <dbReference type="ARBA" id="ARBA00023015"/>
    </source>
</evidence>
<dbReference type="HAMAP" id="MF_00073">
    <property type="entry name" value="NusB"/>
    <property type="match status" value="1"/>
</dbReference>
<name>U2LZV0_9FIRM</name>
<comment type="caution">
    <text evidence="8">The sequence shown here is derived from an EMBL/GenBank/DDBJ whole genome shotgun (WGS) entry which is preliminary data.</text>
</comment>
<keyword evidence="3 6" id="KW-0694">RNA-binding</keyword>
<keyword evidence="5 6" id="KW-0804">Transcription</keyword>
<dbReference type="eggNOG" id="COG0781">
    <property type="taxonomic scope" value="Bacteria"/>
</dbReference>
<dbReference type="HOGENOM" id="CLU_1288090_0_0_9"/>
<evidence type="ECO:0000256" key="1">
    <source>
        <dbReference type="ARBA" id="ARBA00005952"/>
    </source>
</evidence>
<accession>U2LZV0</accession>
<comment type="similarity">
    <text evidence="1 6">Belongs to the NusB family.</text>
</comment>
<dbReference type="EMBL" id="AWVF01000220">
    <property type="protein sequence ID" value="ERJ95024.1"/>
    <property type="molecule type" value="Genomic_DNA"/>
</dbReference>
<dbReference type="InterPro" id="IPR035926">
    <property type="entry name" value="NusB-like_sf"/>
</dbReference>
<evidence type="ECO:0000259" key="7">
    <source>
        <dbReference type="Pfam" id="PF01029"/>
    </source>
</evidence>
<dbReference type="PANTHER" id="PTHR11078:SF3">
    <property type="entry name" value="ANTITERMINATION NUSB DOMAIN-CONTAINING PROTEIN"/>
    <property type="match status" value="1"/>
</dbReference>